<keyword evidence="1" id="KW-0175">Coiled coil</keyword>
<sequence>MEYVKQSKILEAEKELEFKKKLLSEYVKEKDFLGKAMSNATGDKLVQVTKDLETIETKIKDLTHNIEKKTEYLKFFPESMSLLCG</sequence>
<name>A0ABZ1D6U2_9TREE</name>
<organism evidence="2 3">
    <name type="scientific">Kwoniella shivajii</name>
    <dbReference type="NCBI Taxonomy" id="564305"/>
    <lineage>
        <taxon>Eukaryota</taxon>
        <taxon>Fungi</taxon>
        <taxon>Dikarya</taxon>
        <taxon>Basidiomycota</taxon>
        <taxon>Agaricomycotina</taxon>
        <taxon>Tremellomycetes</taxon>
        <taxon>Tremellales</taxon>
        <taxon>Cryptococcaceae</taxon>
        <taxon>Kwoniella</taxon>
    </lineage>
</organism>
<reference evidence="2 3" key="1">
    <citation type="submission" date="2024-01" db="EMBL/GenBank/DDBJ databases">
        <title>Comparative genomics of Cryptococcus and Kwoniella reveals pathogenesis evolution and contrasting modes of karyotype evolution via chromosome fusion or intercentromeric recombination.</title>
        <authorList>
            <person name="Coelho M.A."/>
            <person name="David-Palma M."/>
            <person name="Shea T."/>
            <person name="Bowers K."/>
            <person name="McGinley-Smith S."/>
            <person name="Mohammad A.W."/>
            <person name="Gnirke A."/>
            <person name="Yurkov A.M."/>
            <person name="Nowrousian M."/>
            <person name="Sun S."/>
            <person name="Cuomo C.A."/>
            <person name="Heitman J."/>
        </authorList>
    </citation>
    <scope>NUCLEOTIDE SEQUENCE [LARGE SCALE GENOMIC DNA]</scope>
    <source>
        <strain evidence="2">CBS 11374</strain>
    </source>
</reference>
<evidence type="ECO:0000313" key="2">
    <source>
        <dbReference type="EMBL" id="WRT69757.1"/>
    </source>
</evidence>
<dbReference type="RefSeq" id="XP_062794496.1">
    <property type="nucleotide sequence ID" value="XM_062938445.1"/>
</dbReference>
<dbReference type="EMBL" id="CP141889">
    <property type="protein sequence ID" value="WRT69757.1"/>
    <property type="molecule type" value="Genomic_DNA"/>
</dbReference>
<evidence type="ECO:0000256" key="1">
    <source>
        <dbReference type="SAM" id="Coils"/>
    </source>
</evidence>
<protein>
    <submittedName>
        <fullName evidence="2">Uncharacterized protein</fullName>
    </submittedName>
</protein>
<accession>A0ABZ1D6U2</accession>
<evidence type="ECO:0000313" key="3">
    <source>
        <dbReference type="Proteomes" id="UP001329825"/>
    </source>
</evidence>
<keyword evidence="3" id="KW-1185">Reference proteome</keyword>
<dbReference type="Proteomes" id="UP001329825">
    <property type="component" value="Chromosome 9"/>
</dbReference>
<gene>
    <name evidence="2" type="ORF">IL334_006748</name>
</gene>
<proteinExistence type="predicted"/>
<feature type="coiled-coil region" evidence="1">
    <location>
        <begin position="9"/>
        <end position="72"/>
    </location>
</feature>
<dbReference type="GeneID" id="87958878"/>